<gene>
    <name evidence="1" type="ORF">K432DRAFT_402650</name>
</gene>
<protein>
    <submittedName>
        <fullName evidence="1">Uncharacterized protein</fullName>
    </submittedName>
</protein>
<keyword evidence="2" id="KW-1185">Reference proteome</keyword>
<reference evidence="1 2" key="1">
    <citation type="journal article" date="2016" name="Nat. Commun.">
        <title>Ectomycorrhizal ecology is imprinted in the genome of the dominant symbiotic fungus Cenococcum geophilum.</title>
        <authorList>
            <consortium name="DOE Joint Genome Institute"/>
            <person name="Peter M."/>
            <person name="Kohler A."/>
            <person name="Ohm R.A."/>
            <person name="Kuo A."/>
            <person name="Krutzmann J."/>
            <person name="Morin E."/>
            <person name="Arend M."/>
            <person name="Barry K.W."/>
            <person name="Binder M."/>
            <person name="Choi C."/>
            <person name="Clum A."/>
            <person name="Copeland A."/>
            <person name="Grisel N."/>
            <person name="Haridas S."/>
            <person name="Kipfer T."/>
            <person name="LaButti K."/>
            <person name="Lindquist E."/>
            <person name="Lipzen A."/>
            <person name="Maire R."/>
            <person name="Meier B."/>
            <person name="Mihaltcheva S."/>
            <person name="Molinier V."/>
            <person name="Murat C."/>
            <person name="Poggeler S."/>
            <person name="Quandt C.A."/>
            <person name="Sperisen C."/>
            <person name="Tritt A."/>
            <person name="Tisserant E."/>
            <person name="Crous P.W."/>
            <person name="Henrissat B."/>
            <person name="Nehls U."/>
            <person name="Egli S."/>
            <person name="Spatafora J.W."/>
            <person name="Grigoriev I.V."/>
            <person name="Martin F.M."/>
        </authorList>
    </citation>
    <scope>NUCLEOTIDE SEQUENCE [LARGE SCALE GENOMIC DNA]</scope>
    <source>
        <strain evidence="1 2">CBS 459.81</strain>
    </source>
</reference>
<sequence length="177" mass="19780">MIETRQQQRKSKAVASRLSIQQLSRFETGYCPTRKEVGRLEIAHHGSTTQQNPRRNCVVLGIVECSVTPLKSIFIAWPSSPADTTSNGEEQGKYFLLWTVDVGTICPVSVQYRTGVEELYRGPQLQLTTSTSVSLPKLGSPTITQHERTPMRPHFGPPKPLHLGIWPRTLLVILCDS</sequence>
<proteinExistence type="predicted"/>
<name>A0A8E2EFQ5_9PEZI</name>
<evidence type="ECO:0000313" key="2">
    <source>
        <dbReference type="Proteomes" id="UP000250266"/>
    </source>
</evidence>
<organism evidence="1 2">
    <name type="scientific">Lepidopterella palustris CBS 459.81</name>
    <dbReference type="NCBI Taxonomy" id="1314670"/>
    <lineage>
        <taxon>Eukaryota</taxon>
        <taxon>Fungi</taxon>
        <taxon>Dikarya</taxon>
        <taxon>Ascomycota</taxon>
        <taxon>Pezizomycotina</taxon>
        <taxon>Dothideomycetes</taxon>
        <taxon>Pleosporomycetidae</taxon>
        <taxon>Mytilinidiales</taxon>
        <taxon>Argynnaceae</taxon>
        <taxon>Lepidopterella</taxon>
    </lineage>
</organism>
<dbReference type="AlphaFoldDB" id="A0A8E2EFQ5"/>
<dbReference type="Proteomes" id="UP000250266">
    <property type="component" value="Unassembled WGS sequence"/>
</dbReference>
<accession>A0A8E2EFQ5</accession>
<dbReference type="EMBL" id="KV744880">
    <property type="protein sequence ID" value="OCK82693.1"/>
    <property type="molecule type" value="Genomic_DNA"/>
</dbReference>
<evidence type="ECO:0000313" key="1">
    <source>
        <dbReference type="EMBL" id="OCK82693.1"/>
    </source>
</evidence>